<protein>
    <submittedName>
        <fullName evidence="5">S-adenosyl-methyltransferase MraW</fullName>
    </submittedName>
</protein>
<organism evidence="5">
    <name type="scientific">Aphanomyces invadans</name>
    <dbReference type="NCBI Taxonomy" id="157072"/>
    <lineage>
        <taxon>Eukaryota</taxon>
        <taxon>Sar</taxon>
        <taxon>Stramenopiles</taxon>
        <taxon>Oomycota</taxon>
        <taxon>Saprolegniomycetes</taxon>
        <taxon>Saprolegniales</taxon>
        <taxon>Verrucalvaceae</taxon>
        <taxon>Aphanomyces</taxon>
    </lineage>
</organism>
<dbReference type="PANTHER" id="PTHR11265">
    <property type="entry name" value="S-ADENOSYL-METHYLTRANSFERASE MRAW"/>
    <property type="match status" value="1"/>
</dbReference>
<dbReference type="GO" id="GO:0071424">
    <property type="term" value="F:rRNA (cytosine-N4-)-methyltransferase activity"/>
    <property type="evidence" value="ECO:0007669"/>
    <property type="project" value="TreeGrafter"/>
</dbReference>
<dbReference type="EMBL" id="KI914007">
    <property type="protein sequence ID" value="ETV91770.1"/>
    <property type="molecule type" value="Genomic_DNA"/>
</dbReference>
<sequence length="301" mass="33701">MWAPRCVDSGRNVRYFVDGTVGLGGHSKLLLEQSSSARLLCIDRDPEILEQASRLLAPYSDRVVFAHGSYMDIKSHLAQAGFPDVVQGILVDLGVNSHHLDAGKRGFSIYHDGPLDMRFDPSTTTPTASDLVNTLSEAALIKIFTQYGEEPLAKEFAKAIIRRREGHPFTRTNELKRCIEAIADKWKTRKPTKGKKTIHPATRIFQALRISVNSELDHLQKGMPAFLDCLAIDGQLATIAFHSLEDRWIKRFFRDIIDDTEAFELVVRKAVQATDDEVTANPRSRSAKLRGIRRIAPPDLA</sequence>
<dbReference type="AlphaFoldDB" id="A0A024TC84"/>
<evidence type="ECO:0000313" key="5">
    <source>
        <dbReference type="EMBL" id="ETV91770.1"/>
    </source>
</evidence>
<dbReference type="VEuPathDB" id="FungiDB:H310_13828"/>
<dbReference type="STRING" id="157072.A0A024TC84"/>
<dbReference type="Gene3D" id="3.40.50.150">
    <property type="entry name" value="Vaccinia Virus protein VP39"/>
    <property type="match status" value="1"/>
</dbReference>
<dbReference type="GeneID" id="20090878"/>
<reference evidence="5" key="1">
    <citation type="submission" date="2013-12" db="EMBL/GenBank/DDBJ databases">
        <title>The Genome Sequence of Aphanomyces invadans NJM9701.</title>
        <authorList>
            <consortium name="The Broad Institute Genomics Platform"/>
            <person name="Russ C."/>
            <person name="Tyler B."/>
            <person name="van West P."/>
            <person name="Dieguez-Uribeondo J."/>
            <person name="Young S.K."/>
            <person name="Zeng Q."/>
            <person name="Gargeya S."/>
            <person name="Fitzgerald M."/>
            <person name="Abouelleil A."/>
            <person name="Alvarado L."/>
            <person name="Chapman S.B."/>
            <person name="Gainer-Dewar J."/>
            <person name="Goldberg J."/>
            <person name="Griggs A."/>
            <person name="Gujja S."/>
            <person name="Hansen M."/>
            <person name="Howarth C."/>
            <person name="Imamovic A."/>
            <person name="Ireland A."/>
            <person name="Larimer J."/>
            <person name="McCowan C."/>
            <person name="Murphy C."/>
            <person name="Pearson M."/>
            <person name="Poon T.W."/>
            <person name="Priest M."/>
            <person name="Roberts A."/>
            <person name="Saif S."/>
            <person name="Shea T."/>
            <person name="Sykes S."/>
            <person name="Wortman J."/>
            <person name="Nusbaum C."/>
            <person name="Birren B."/>
        </authorList>
    </citation>
    <scope>NUCLEOTIDE SEQUENCE [LARGE SCALE GENOMIC DNA]</scope>
    <source>
        <strain evidence="5">NJM9701</strain>
    </source>
</reference>
<dbReference type="InterPro" id="IPR023397">
    <property type="entry name" value="SAM-dep_MeTrfase_MraW_recog"/>
</dbReference>
<dbReference type="GO" id="GO:0070475">
    <property type="term" value="P:rRNA base methylation"/>
    <property type="evidence" value="ECO:0007669"/>
    <property type="project" value="TreeGrafter"/>
</dbReference>
<dbReference type="InterPro" id="IPR029063">
    <property type="entry name" value="SAM-dependent_MTases_sf"/>
</dbReference>
<dbReference type="SUPFAM" id="SSF53335">
    <property type="entry name" value="S-adenosyl-L-methionine-dependent methyltransferases"/>
    <property type="match status" value="1"/>
</dbReference>
<evidence type="ECO:0000256" key="3">
    <source>
        <dbReference type="ARBA" id="ARBA00022679"/>
    </source>
</evidence>
<proteinExistence type="inferred from homology"/>
<dbReference type="RefSeq" id="XP_008879696.1">
    <property type="nucleotide sequence ID" value="XM_008881474.1"/>
</dbReference>
<dbReference type="Gene3D" id="1.10.150.170">
    <property type="entry name" value="Putative methyltransferase TM0872, insert domain"/>
    <property type="match status" value="1"/>
</dbReference>
<dbReference type="PIRSF" id="PIRSF004486">
    <property type="entry name" value="MraW"/>
    <property type="match status" value="1"/>
</dbReference>
<dbReference type="SUPFAM" id="SSF81799">
    <property type="entry name" value="Putative methyltransferase TM0872, insert domain"/>
    <property type="match status" value="1"/>
</dbReference>
<dbReference type="HAMAP" id="MF_01007">
    <property type="entry name" value="16SrRNA_methyltr_H"/>
    <property type="match status" value="1"/>
</dbReference>
<comment type="similarity">
    <text evidence="1">Belongs to the methyltransferase superfamily. RsmH family.</text>
</comment>
<dbReference type="InterPro" id="IPR002903">
    <property type="entry name" value="RsmH"/>
</dbReference>
<evidence type="ECO:0000256" key="4">
    <source>
        <dbReference type="ARBA" id="ARBA00022691"/>
    </source>
</evidence>
<dbReference type="NCBIfam" id="TIGR00006">
    <property type="entry name" value="16S rRNA (cytosine(1402)-N(4))-methyltransferase RsmH"/>
    <property type="match status" value="1"/>
</dbReference>
<dbReference type="PANTHER" id="PTHR11265:SF0">
    <property type="entry name" value="12S RRNA N4-METHYLCYTIDINE METHYLTRANSFERASE"/>
    <property type="match status" value="1"/>
</dbReference>
<accession>A0A024TC84</accession>
<dbReference type="eggNOG" id="KOG2782">
    <property type="taxonomic scope" value="Eukaryota"/>
</dbReference>
<keyword evidence="2 5" id="KW-0489">Methyltransferase</keyword>
<dbReference type="OrthoDB" id="16290at2759"/>
<name>A0A024TC84_9STRA</name>
<keyword evidence="4" id="KW-0949">S-adenosyl-L-methionine</keyword>
<evidence type="ECO:0000256" key="2">
    <source>
        <dbReference type="ARBA" id="ARBA00022603"/>
    </source>
</evidence>
<dbReference type="Pfam" id="PF01795">
    <property type="entry name" value="Methyltransf_5"/>
    <property type="match status" value="1"/>
</dbReference>
<evidence type="ECO:0000256" key="1">
    <source>
        <dbReference type="ARBA" id="ARBA00010396"/>
    </source>
</evidence>
<dbReference type="GO" id="GO:0005737">
    <property type="term" value="C:cytoplasm"/>
    <property type="evidence" value="ECO:0007669"/>
    <property type="project" value="TreeGrafter"/>
</dbReference>
<keyword evidence="3 5" id="KW-0808">Transferase</keyword>
<gene>
    <name evidence="5" type="ORF">H310_13828</name>
</gene>